<protein>
    <submittedName>
        <fullName evidence="2">Uncharacterized protein</fullName>
    </submittedName>
</protein>
<proteinExistence type="predicted"/>
<sequence length="145" mass="15507">MFKTSVAALALALAVLGFGIGYHTGLSREQPRSAFTRPPGGAPPQAPGGVSAAVQEALANPDRLERTAEITRLLRRLGPESLGEVTAAYDAVFLDAGDVAFVLLAEWWARHDPAGAFEWARSERTVRTPEVITTVVRAWAELDPA</sequence>
<evidence type="ECO:0000256" key="1">
    <source>
        <dbReference type="SAM" id="MobiDB-lite"/>
    </source>
</evidence>
<feature type="non-terminal residue" evidence="2">
    <location>
        <position position="145"/>
    </location>
</feature>
<gene>
    <name evidence="2" type="ORF">S01H1_55487</name>
</gene>
<feature type="region of interest" description="Disordered" evidence="1">
    <location>
        <begin position="30"/>
        <end position="52"/>
    </location>
</feature>
<name>X0W520_9ZZZZ</name>
<dbReference type="EMBL" id="BARS01036072">
    <property type="protein sequence ID" value="GAG25645.1"/>
    <property type="molecule type" value="Genomic_DNA"/>
</dbReference>
<dbReference type="AlphaFoldDB" id="X0W520"/>
<reference evidence="2" key="1">
    <citation type="journal article" date="2014" name="Front. Microbiol.">
        <title>High frequency of phylogenetically diverse reductive dehalogenase-homologous genes in deep subseafloor sedimentary metagenomes.</title>
        <authorList>
            <person name="Kawai M."/>
            <person name="Futagami T."/>
            <person name="Toyoda A."/>
            <person name="Takaki Y."/>
            <person name="Nishi S."/>
            <person name="Hori S."/>
            <person name="Arai W."/>
            <person name="Tsubouchi T."/>
            <person name="Morono Y."/>
            <person name="Uchiyama I."/>
            <person name="Ito T."/>
            <person name="Fujiyama A."/>
            <person name="Inagaki F."/>
            <person name="Takami H."/>
        </authorList>
    </citation>
    <scope>NUCLEOTIDE SEQUENCE</scope>
    <source>
        <strain evidence="2">Expedition CK06-06</strain>
    </source>
</reference>
<evidence type="ECO:0000313" key="2">
    <source>
        <dbReference type="EMBL" id="GAG25645.1"/>
    </source>
</evidence>
<organism evidence="2">
    <name type="scientific">marine sediment metagenome</name>
    <dbReference type="NCBI Taxonomy" id="412755"/>
    <lineage>
        <taxon>unclassified sequences</taxon>
        <taxon>metagenomes</taxon>
        <taxon>ecological metagenomes</taxon>
    </lineage>
</organism>
<accession>X0W520</accession>
<comment type="caution">
    <text evidence="2">The sequence shown here is derived from an EMBL/GenBank/DDBJ whole genome shotgun (WGS) entry which is preliminary data.</text>
</comment>